<dbReference type="Gene3D" id="1.10.2000.10">
    <property type="entry name" value="Frizzled cysteine-rich domain"/>
    <property type="match status" value="1"/>
</dbReference>
<evidence type="ECO:0000259" key="12">
    <source>
        <dbReference type="PROSITE" id="PS50038"/>
    </source>
</evidence>
<feature type="transmembrane region" description="Helical" evidence="11">
    <location>
        <begin position="20"/>
        <end position="39"/>
    </location>
</feature>
<feature type="transmembrane region" description="Helical" evidence="11">
    <location>
        <begin position="610"/>
        <end position="631"/>
    </location>
</feature>
<dbReference type="WBParaSite" id="scf7180000422135.g8390">
    <property type="protein sequence ID" value="scf7180000422135.g8390"/>
    <property type="gene ID" value="scf7180000422135.g8390"/>
</dbReference>
<dbReference type="PANTHER" id="PTHR11309:SF47">
    <property type="entry name" value="FRIZZLED"/>
    <property type="match status" value="1"/>
</dbReference>
<feature type="transmembrane region" description="Helical" evidence="11">
    <location>
        <begin position="159"/>
        <end position="179"/>
    </location>
</feature>
<dbReference type="GO" id="GO:0005886">
    <property type="term" value="C:plasma membrane"/>
    <property type="evidence" value="ECO:0007669"/>
    <property type="project" value="TreeGrafter"/>
</dbReference>
<dbReference type="Gene3D" id="1.10.1450.10">
    <property type="entry name" value="Tetraspanin"/>
    <property type="match status" value="1"/>
</dbReference>
<dbReference type="PROSITE" id="PS50038">
    <property type="entry name" value="FZ"/>
    <property type="match status" value="1"/>
</dbReference>
<dbReference type="Pfam" id="PF01392">
    <property type="entry name" value="Fz"/>
    <property type="match status" value="1"/>
</dbReference>
<evidence type="ECO:0000256" key="2">
    <source>
        <dbReference type="ARBA" id="ARBA00008077"/>
    </source>
</evidence>
<feature type="disulfide bond" evidence="9">
    <location>
        <begin position="213"/>
        <end position="259"/>
    </location>
</feature>
<evidence type="ECO:0000256" key="3">
    <source>
        <dbReference type="ARBA" id="ARBA00022473"/>
    </source>
</evidence>
<evidence type="ECO:0000256" key="4">
    <source>
        <dbReference type="ARBA" id="ARBA00022692"/>
    </source>
</evidence>
<feature type="compositionally biased region" description="Low complexity" evidence="10">
    <location>
        <begin position="776"/>
        <end position="785"/>
    </location>
</feature>
<evidence type="ECO:0000313" key="14">
    <source>
        <dbReference type="Proteomes" id="UP000887560"/>
    </source>
</evidence>
<evidence type="ECO:0000256" key="5">
    <source>
        <dbReference type="ARBA" id="ARBA00022989"/>
    </source>
</evidence>
<dbReference type="SUPFAM" id="SSF48652">
    <property type="entry name" value="Tetraspanin"/>
    <property type="match status" value="1"/>
</dbReference>
<dbReference type="PROSITE" id="PS50261">
    <property type="entry name" value="G_PROTEIN_RECEP_F2_4"/>
    <property type="match status" value="1"/>
</dbReference>
<dbReference type="PRINTS" id="PR00489">
    <property type="entry name" value="FRIZZLED"/>
</dbReference>
<dbReference type="Gene3D" id="1.20.1070.10">
    <property type="entry name" value="Rhodopsin 7-helix transmembrane proteins"/>
    <property type="match status" value="1"/>
</dbReference>
<feature type="transmembrane region" description="Helical" evidence="11">
    <location>
        <begin position="513"/>
        <end position="529"/>
    </location>
</feature>
<dbReference type="InterPro" id="IPR015526">
    <property type="entry name" value="Frizzled/SFRP"/>
</dbReference>
<dbReference type="InterPro" id="IPR017981">
    <property type="entry name" value="GPCR_2-like_7TM"/>
</dbReference>
<feature type="transmembrane region" description="Helical" evidence="11">
    <location>
        <begin position="431"/>
        <end position="452"/>
    </location>
</feature>
<dbReference type="SMART" id="SM01330">
    <property type="entry name" value="Frizzled"/>
    <property type="match status" value="1"/>
</dbReference>
<feature type="transmembrane region" description="Helical" evidence="11">
    <location>
        <begin position="560"/>
        <end position="578"/>
    </location>
</feature>
<keyword evidence="3" id="KW-0217">Developmental protein</keyword>
<evidence type="ECO:0000256" key="10">
    <source>
        <dbReference type="SAM" id="MobiDB-lite"/>
    </source>
</evidence>
<feature type="disulfide bond" evidence="9">
    <location>
        <begin position="280"/>
        <end position="304"/>
    </location>
</feature>
<dbReference type="PANTHER" id="PTHR11309">
    <property type="entry name" value="FRIZZLED"/>
    <property type="match status" value="1"/>
</dbReference>
<dbReference type="InterPro" id="IPR000539">
    <property type="entry name" value="Frizzled/Smoothened_7TM"/>
</dbReference>
<dbReference type="AlphaFoldDB" id="A0A915NW53"/>
<dbReference type="InterPro" id="IPR018499">
    <property type="entry name" value="Tetraspanin/Peripherin"/>
</dbReference>
<dbReference type="GO" id="GO:0017147">
    <property type="term" value="F:Wnt-protein binding"/>
    <property type="evidence" value="ECO:0007669"/>
    <property type="project" value="TreeGrafter"/>
</dbReference>
<keyword evidence="8" id="KW-0675">Receptor</keyword>
<comment type="caution">
    <text evidence="9">Lacks conserved residue(s) required for the propagation of feature annotation.</text>
</comment>
<keyword evidence="7 9" id="KW-1015">Disulfide bond</keyword>
<dbReference type="Proteomes" id="UP000887560">
    <property type="component" value="Unplaced"/>
</dbReference>
<name>A0A915NW53_9BILA</name>
<dbReference type="SUPFAM" id="SSF63501">
    <property type="entry name" value="Frizzled cysteine-rich domain"/>
    <property type="match status" value="1"/>
</dbReference>
<organism evidence="14 15">
    <name type="scientific">Meloidogyne floridensis</name>
    <dbReference type="NCBI Taxonomy" id="298350"/>
    <lineage>
        <taxon>Eukaryota</taxon>
        <taxon>Metazoa</taxon>
        <taxon>Ecdysozoa</taxon>
        <taxon>Nematoda</taxon>
        <taxon>Chromadorea</taxon>
        <taxon>Rhabditida</taxon>
        <taxon>Tylenchina</taxon>
        <taxon>Tylenchomorpha</taxon>
        <taxon>Tylenchoidea</taxon>
        <taxon>Meloidogynidae</taxon>
        <taxon>Meloidogyninae</taxon>
        <taxon>Meloidogyne</taxon>
    </lineage>
</organism>
<dbReference type="Pfam" id="PF01534">
    <property type="entry name" value="Frizzled"/>
    <property type="match status" value="1"/>
</dbReference>
<dbReference type="GO" id="GO:0060070">
    <property type="term" value="P:canonical Wnt signaling pathway"/>
    <property type="evidence" value="ECO:0007669"/>
    <property type="project" value="TreeGrafter"/>
</dbReference>
<accession>A0A915NW53</accession>
<dbReference type="InterPro" id="IPR020067">
    <property type="entry name" value="Frizzled_dom"/>
</dbReference>
<sequence length="840" mass="94461">MKYSGLLDVLGDERLTTPVILLAIGCLFTLLGFIGYCGAIRENYCLTVSFAVLLALLLMTETAIAILVYALHEPLNEVIVTQLAQGIERYPKSKGVSLAWDQVQRQFYCCGVNNASDWRGTPPDSCCTRFHNGCAKIVQPPLYEIGCVEAVQRWIVANAMILGILTLMASLILFLFLYLDYVSAFSSNTVVESEEYQFTNVNPKCEKIRIKMCADIQYNMTIYPNLLKHTKQEEAESDIEQYEMLVNVQCSPDIKFFLCTIFTPVCTILNEPIPPCRHLCYSAKNGCETIMRKFGYPWPEIFDCEKLPHHKDAMCVGENNNNELEEDKSKNIDISQINELKEVKKVLECPHAMKVLGSHRHFLFIANQTLEQCSLPCHNDGLVPTFFTAHIRHYLKLWTGAWAVTCCVCCLFTIFTFLVDLKRYEFPERAILFMAFSYFMVSSVYMVGLVTGDQLSCATQSATKQPLVTQGNENFCFAGSLWWLILCFSWFLVTTLKWGEVPVGQVFSSYFNAFAWILPLFGVIFLIIFGGIDGDVFTGICSVGNLQPSFLFNFNVLPQILLIVAGLIFFSSGFVSILRIRSYIKCNRFVTNKFENAEASEKLGRIMLRITCFSLLYVLPMFVSCYCSYYQTINMEAWLTNWYSTRCLHAQRAVFGFTQQRDYCPITDQIELENQPGPLLFFLKYLANFTVGIACAVWTLNGKTVVIYGEFMSRLCMGKENNSRGRPTRLPTRNVEGGGLFKSLPPTVNEEGLANDVSATEENEGGRGEGGGGGQQTTACKGTGTPPTTMMLDSQLKQLSLSGAQIERMNEWINLKKQIGELSDDVLERICDLGHGNGGV</sequence>
<keyword evidence="6 11" id="KW-0472">Membrane</keyword>
<feature type="region of interest" description="Disordered" evidence="10">
    <location>
        <begin position="760"/>
        <end position="788"/>
    </location>
</feature>
<dbReference type="SMART" id="SM00063">
    <property type="entry name" value="FRI"/>
    <property type="match status" value="1"/>
</dbReference>
<evidence type="ECO:0000313" key="15">
    <source>
        <dbReference type="WBParaSite" id="scf7180000422135.g8390"/>
    </source>
</evidence>
<feature type="region of interest" description="Disordered" evidence="10">
    <location>
        <begin position="722"/>
        <end position="742"/>
    </location>
</feature>
<evidence type="ECO:0000256" key="8">
    <source>
        <dbReference type="ARBA" id="ARBA00023170"/>
    </source>
</evidence>
<feature type="domain" description="FZ" evidence="12">
    <location>
        <begin position="200"/>
        <end position="318"/>
    </location>
</feature>
<keyword evidence="14" id="KW-1185">Reference proteome</keyword>
<feature type="transmembrane region" description="Helical" evidence="11">
    <location>
        <begin position="685"/>
        <end position="709"/>
    </location>
</feature>
<evidence type="ECO:0000256" key="6">
    <source>
        <dbReference type="ARBA" id="ARBA00023136"/>
    </source>
</evidence>
<feature type="transmembrane region" description="Helical" evidence="11">
    <location>
        <begin position="46"/>
        <end position="71"/>
    </location>
</feature>
<dbReference type="PROSITE" id="PS51257">
    <property type="entry name" value="PROKAR_LIPOPROTEIN"/>
    <property type="match status" value="1"/>
</dbReference>
<evidence type="ECO:0000259" key="13">
    <source>
        <dbReference type="PROSITE" id="PS50261"/>
    </source>
</evidence>
<feature type="transmembrane region" description="Helical" evidence="11">
    <location>
        <begin position="397"/>
        <end position="419"/>
    </location>
</feature>
<evidence type="ECO:0000256" key="1">
    <source>
        <dbReference type="ARBA" id="ARBA00004141"/>
    </source>
</evidence>
<keyword evidence="5 11" id="KW-1133">Transmembrane helix</keyword>
<feature type="disulfide bond" evidence="9">
    <location>
        <begin position="205"/>
        <end position="266"/>
    </location>
</feature>
<keyword evidence="4 11" id="KW-0812">Transmembrane</keyword>
<evidence type="ECO:0000256" key="9">
    <source>
        <dbReference type="PROSITE-ProRule" id="PRU00090"/>
    </source>
</evidence>
<dbReference type="GO" id="GO:0035567">
    <property type="term" value="P:non-canonical Wnt signaling pathway"/>
    <property type="evidence" value="ECO:0007669"/>
    <property type="project" value="TreeGrafter"/>
</dbReference>
<dbReference type="InterPro" id="IPR036790">
    <property type="entry name" value="Frizzled_dom_sf"/>
</dbReference>
<comment type="similarity">
    <text evidence="2">Belongs to the G-protein coupled receptor Fz/Smo family.</text>
</comment>
<reference evidence="15" key="1">
    <citation type="submission" date="2022-11" db="UniProtKB">
        <authorList>
            <consortium name="WormBaseParasite"/>
        </authorList>
    </citation>
    <scope>IDENTIFICATION</scope>
</reference>
<evidence type="ECO:0000256" key="7">
    <source>
        <dbReference type="ARBA" id="ARBA00023157"/>
    </source>
</evidence>
<proteinExistence type="inferred from homology"/>
<evidence type="ECO:0000256" key="11">
    <source>
        <dbReference type="SAM" id="Phobius"/>
    </source>
</evidence>
<comment type="subcellular location">
    <subcellularLocation>
        <location evidence="1">Membrane</location>
        <topology evidence="1">Multi-pass membrane protein</topology>
    </subcellularLocation>
</comment>
<dbReference type="Pfam" id="PF00335">
    <property type="entry name" value="Tetraspanin"/>
    <property type="match status" value="1"/>
</dbReference>
<protein>
    <submittedName>
        <fullName evidence="15">Frizzled-4</fullName>
    </submittedName>
</protein>
<dbReference type="GO" id="GO:0042813">
    <property type="term" value="F:Wnt receptor activity"/>
    <property type="evidence" value="ECO:0007669"/>
    <property type="project" value="TreeGrafter"/>
</dbReference>
<feature type="domain" description="G-protein coupled receptors family 2 profile 2" evidence="13">
    <location>
        <begin position="395"/>
        <end position="667"/>
    </location>
</feature>
<dbReference type="InterPro" id="IPR008952">
    <property type="entry name" value="Tetraspanin_EC2_sf"/>
</dbReference>